<dbReference type="EMBL" id="LVHG01000027">
    <property type="protein sequence ID" value="OAK65900.1"/>
    <property type="molecule type" value="Genomic_DNA"/>
</dbReference>
<dbReference type="RefSeq" id="WP_081266495.1">
    <property type="nucleotide sequence ID" value="NZ_LVHG01000027.1"/>
</dbReference>
<comment type="caution">
    <text evidence="2">The sequence shown here is derived from an EMBL/GenBank/DDBJ whole genome shotgun (WGS) entry which is preliminary data.</text>
</comment>
<name>A0AA91DQV9_VARPD</name>
<dbReference type="AlphaFoldDB" id="A0AA91DQV9"/>
<reference evidence="2 3" key="1">
    <citation type="submission" date="2016-03" db="EMBL/GenBank/DDBJ databases">
        <title>Genome sequence of Variovorax paradoxus KB5.</title>
        <authorList>
            <person name="Jeong H."/>
            <person name="Hong C.E."/>
            <person name="Jo S.H."/>
            <person name="Park J.M."/>
        </authorList>
    </citation>
    <scope>NUCLEOTIDE SEQUENCE [LARGE SCALE GENOMIC DNA]</scope>
    <source>
        <strain evidence="2 3">KB5</strain>
    </source>
</reference>
<proteinExistence type="predicted"/>
<protein>
    <submittedName>
        <fullName evidence="2">Uncharacterized protein</fullName>
    </submittedName>
</protein>
<evidence type="ECO:0000313" key="3">
    <source>
        <dbReference type="Proteomes" id="UP000077852"/>
    </source>
</evidence>
<feature type="compositionally biased region" description="Basic and acidic residues" evidence="1">
    <location>
        <begin position="8"/>
        <end position="30"/>
    </location>
</feature>
<sequence>MPTSTLADRLEEHVSTAEDHGEDRRKNARDIEEEQCASMRRVVRATGASAGELRQLMQRLREIDRAGHGTGIVAQGHIAADRMESVMQELDLGDGIAAGQRTDAAQSIDFWLLEPLDPAHDKKWYARWKFWSFILGAAAPEVSLTLQGLALRPTEPGDAHADLVAKARKVLESWRRTSEALFWGAFECYVRQQSFSLETQAYLLRCIAAVFAGDPMKLSNAQSEELTRILADTYCDALGTSATMPSADIYRRLSQGLEGTDRESLVTRRLGRGDAAQIAMTALFSVIENTRASRC</sequence>
<dbReference type="Proteomes" id="UP000077852">
    <property type="component" value="Unassembled WGS sequence"/>
</dbReference>
<evidence type="ECO:0000313" key="2">
    <source>
        <dbReference type="EMBL" id="OAK65900.1"/>
    </source>
</evidence>
<feature type="region of interest" description="Disordered" evidence="1">
    <location>
        <begin position="1"/>
        <end position="31"/>
    </location>
</feature>
<evidence type="ECO:0000256" key="1">
    <source>
        <dbReference type="SAM" id="MobiDB-lite"/>
    </source>
</evidence>
<gene>
    <name evidence="2" type="ORF">A3K87_08930</name>
</gene>
<organism evidence="2 3">
    <name type="scientific">Variovorax paradoxus</name>
    <dbReference type="NCBI Taxonomy" id="34073"/>
    <lineage>
        <taxon>Bacteria</taxon>
        <taxon>Pseudomonadati</taxon>
        <taxon>Pseudomonadota</taxon>
        <taxon>Betaproteobacteria</taxon>
        <taxon>Burkholderiales</taxon>
        <taxon>Comamonadaceae</taxon>
        <taxon>Variovorax</taxon>
    </lineage>
</organism>
<accession>A0AA91DQV9</accession>